<dbReference type="SUPFAM" id="SSF49854">
    <property type="entry name" value="Spermadhesin, CUB domain"/>
    <property type="match status" value="1"/>
</dbReference>
<feature type="signal peptide" evidence="3">
    <location>
        <begin position="1"/>
        <end position="19"/>
    </location>
</feature>
<dbReference type="InterPro" id="IPR013320">
    <property type="entry name" value="ConA-like_dom_sf"/>
</dbReference>
<sequence length="4250" mass="454913">MRHCRTLPLVLVLVSFVSGQTSCVLSTTLTSGPGSIEDRTIQGSGGYTAPIECHWKVSTPTTGTIVQLSFTFLNLYQFEGSSNDVLLVNLGSQPTASLPQGWQPYTRSMSPYTGRDAVGAYNYAQSSFINLCPADNSIAFDPTTTELTKHTQLTDAARTNTWIMAVGELNPLTLVSNAQDVYIIFRSFIKYGTLPAKLAIYGFQLDYSFVSAYCKQNVDVVPLVEASDAASTVPVAIVQDNMLGQTIAELDCTWNFQPTRMALSFEDTDAFDSLWLTFTEFDLPGTSSLTIFDEMTTLAVYSRANPPASTLKTPYGFVSMRYVTDATLPPASSSIGFTMQLQASYCPRGCTGSQGTCLFGQCVCIQGWSGPACNVPQGWRCPGVHFNSNDGCDCGCGLFDPDCNDTFAPSISQCTNSAISLVYNGTQGRLALGDCVYCPLPTSLSARQTLSLASSFTDAIELSCPSNFQCPSGTECTNTGKCAQVSPIVTHTASSTPVSWRQLCNSNFDCPGATTCTTNGECQAPSNYGLSTISASGVCSMFGWPNTNVAGVTVEFRIQVTTPRSIDTVLRYPGLTITQTSQLVFSASTLPLWSTSVNIADGQWHDLVWVWDNVLGTMMLYSGSTLLASTSVAAVAPSMALNQQFTVGRFDGGLAFLRLWSVPRAPATFFQAHLPTDRPNIVAEYRFADGSARDHSYHGNDLSNSAAFASFLPSSYACLASPLNVSAGLSVGSLLSVSGTTSGPWVVEMTSALQIAVLRVAATPSIVDISVDGTIVASLVVSTTQSHFLLFRFEQISITTAQICIDDLTCGTVTLSATPATAFAVSSIGFVSYCLTRANSQMTLANIISTPTVTTDRQPCQFPFSVPMRDCTAFTAYLAANNYSSSTLLPVAQAYAYAHLDLATQACTCSDMPTWSSSSLITRVQSTTPPQVTMLVTYTTIKTTNTFSIETSAPCAEQCYLLEPGSSGFPMNLGWFIELTLISSSNVVLGATATLHNVTREFTFERAQNGTWQVVGTSAAGVSSSTRCLVIGPDAPVVQTTFSAFGCQTAGASILDPPVVQPYCVINSTKKTCLSDVDSCGLSNGQVTLSALAGSFDDGYTVSITNGIHFCAFKVSPSVPAPLRPYAMLYYAIEKTQLGSSDILTVSSNGTALSTVVGTTTAVQAVASPVALAKGLTFTMTTAGDKSGTAGDGFVVAYDTKYVFSAAPTTHFCSTSETTLALDDAIIYPTYNMSIGNVVFPTQAQCDYLIRATDPASVVWLQFLDFALTTDRVELYDILPDSAPVLLANLSSSTYGTSHFAALFNGQSDYIVSTLAVVVPATITFYINVAANLTTDCSVTNACVNGISKPMKVLGTDNRFAGFNVELNVATGFLSVNFNAGMTYTLTKDLRLDTWSHIAFVRRQRDVFGYVNATRVVLTTSGSNIANLTAAENLLYIGGQANLPDSQNIHFAGQLYLIMLFDMAKTVYDIGRQEDSTCNLSDPSLLLCYAFSTSYATADASRFHNDCKFHGASFSKAKMRSTVTYKTFAAATSQLLVRYIPFYRFSTDTFRFLATAIKCPTPCFGQCQRGQCVCNPGAMGLFCNVTQPNPCSGHVILPSASSGMLLLPWATTEPPQTQFVPDIGIAAHLPLDCSWHFRNPGDVVVLDIQKTALDIAESISIYEGDRVIPMYVYRYNLTAQLAMDRAAFYNRGRITYSKGLFQNVTPYAATATLWLKTTQATGCNQTVHIVQYRRGQRCVDATTFGLSRDLAIQLIQTYWNLQSSNAYASAITPIQLYFNTFDATTANVTVEYTQTMLSGAVLTPYTTVFHFIKRASQPYLTCKTGTDVGLDHLTLGQSFVLYQQRDLTSSTFKVQNSLASPIFNFAGTWTSDSSKAFSGIYRVPFVLNQLANPPSFTLVVSAKVVLTGNVQYIFAQEENANGSMLLKLVPTSRGVGLWVFGSYGINDGAQSANPVSNALDTVNLAITFSSGVITYFVNGVRYSSFDTVQAYRTCSSGNCTPAITGFSDTSHGILIGGRLVAGQSADLWGGTISSVQLFNSVLGDAVIASLVVNGTALTTIVKYTAINGMSFATQATLSTIEVATVAVTTNVVVTSRLLRVWTVARCGCDIPPLTYHLDIGSLSVLLNSSIQSFVWNAFDDTSALVSWFSPTSLSSPFYQTALARTKSYGYTLTSDFLMRSLADYGSNFENIPYYITRLFVNAISPTSATVSFTFLNSLMMPVDATAMFVATNNTWQGPLSVDRLVPPNFGTLPPTRCRQNSMVQLTASAGILTNGEPTQWTVESQGTTCGWSLQAPDGQSITITFDYFYISCTEGTLTIVDNVALATMPLCGNLAGQSYSYGASLMVSFAMAGATLLSTGFYAKYSFSGHSSTINTFTVPVTYSPWRVVNTNTAGSTQCQLDPTNISASNTWQVVSVTPATSFNSTCYATNSNPPDSTWVVSSYDDSAGSVTCATWQFDETMPWTAYDIQTTGPTELNTAVPTLVTQPLAALTLTSSSEWTSFFKSNTSTVEVRYISLHSRSSHVRLKYYQPHVYFVAPPSYRSVDGYMGDGSRDNPFTNTFAYLIASVLQAGDMLQLFPGRYEGMGYCNLILSQSIIFESISGNKLTTIDCQGTTRGWQLKHTTGLSLIKGLAFINCMVNAAPMTGASLFITGNTIVDSCTFENNLHKAQGTVAIVAPSVCTVIACAFSSNTGRSTLAILSGTSVVHNCTFTNNLNTDNGALHVSTYVEADTSCANPGAANVSNTLFSANSGAPALTITFASVVRVAESFFEANDGGGIVNDGSHLVLATTSFKHHPSTTITATAGATVRSSFCSFLNNGARQGSVVAMTSSVWVGQANMYQGNVASINGGGAVFGTLSNFSETDSQFIGNRAISFPGASGAPGGAVVLSHSYSVVFQNTTFQGNSASGAGGAVMLTNATTSMSHNRFVNNNADGQGGAVRLSQCLFGTTWMQVASGILQSSYLRFHANTFTFNTALRGGGAVSMDSTRAITFDNDTFEGNRVLIGDGGAVEITSSTNVVFISIRVNGCSATRGGAFSAINSVGLYILDTHCTVCQSNTNGGSILSDATILTMTNLTIDQSMSGQYGGGMALQGRTSIIVLINVSIANSLAVKGGGLYIVDCEIPQGSINRLHFKNVTASAVGGGIYTVLTTLWLNQLIAINSSAENGGFMSLEDSMVVLINSSVQQAKASVNGGAIYAIVSTLLTNSTQLVENNAANYGGSIYGFASNFRLVNSTVQSSMANLGGGIYASSSNIQLETSVVKLNRAGTGGGICSDLTSIVVDGCTFQWNSASGAGGAASVSYNFIQLRDSIISNNDAKQGGAFMFTNAHGFSIETCFFTNNTAHIDPLNRAVQQGGALAVAQISENSSISNSVFQFNNAEGANGGAVYATMAGIPSVFEIQLQNTTFKGNQAGAGGALYLDSMLFNFDGAIFQSNEASTGGGGGVFWEGMEPLNLQSAATYQANQAVYGLDFASSAYALIPHYTSPGFGEDSTRTFQGLLTVRIVDQYNQTVITENSAIVSLGTATLGAAMTGVFQVPAIDGVCNFTQAGVQQTPGLQVTISASSPPLRPLQSVVIQVRSCVRGEVVPVGISQCVKCAYGKFSWNTSDPTCHDCPIGAVCGGGDAIHATEGYWRFPNTTGICGVSQYDSCKLIHCEGPSCGGCVQGSEQATVEPQGPNGTTILMLPNSSDYQVNDILYVLGATVQVVSVTSNHLLVTTSSQLATVGSVDIFRCQPEACAKGYTGNLCLRCDAGYTRSGKSECVPCPTSFGLTIFVLVLGAIAIVIVVVVLIILAINKAKKGTSVTSIITKIFTSYMQLIVLAESFNVNWPEEVTMMFNTQGLVASPGNKLISIECFLDYYNFKSTVGQPNAMSNYYSQLIVFLLLPVLGILAPLAFWTVRFRRLRSHHDKQDWAMAAQLDNDHLVAIKELPTVFEKLRLHPSDFVLLDVRAQMEAGPVPIAVVKGAFVNAIYGEIRAKLILSIVVIMFLIHPSMSNQFFQMFSCTQLGTDADGKALYYLHPDLDVPCYTPLHNRWMYFVGVPGLVLITLGVPLFAFSMLFVRRHDLDNLKTKIEFGFLYTGFKRKHYYWELWVTQRKIIVSFISVFFKRTGVGPQVLASTILVFFALYIHMECRPYENDTLNDLEQRALLASLFTHFSGLFLYQAEIVGTWRGVFGVFVIVVNSLFALQFLRLMAKELRQNAVSVLHKIVDHSAVRKIHQNSNSFKDCASVAPRTSHLLPNDIVKAGD</sequence>
<dbReference type="EMBL" id="CAADRA010006314">
    <property type="protein sequence ID" value="VFT94525.1"/>
    <property type="molecule type" value="Genomic_DNA"/>
</dbReference>
<gene>
    <name evidence="6" type="primary">Aste57867_17781</name>
    <name evidence="5" type="ORF">As57867_017720</name>
    <name evidence="6" type="ORF">ASTE57867_17781</name>
</gene>
<feature type="chain" id="PRO_5033437512" evidence="3">
    <location>
        <begin position="20"/>
        <end position="4250"/>
    </location>
</feature>
<keyword evidence="1" id="KW-1015">Disulfide bond</keyword>
<dbReference type="SMART" id="SM00710">
    <property type="entry name" value="PbH1"/>
    <property type="match status" value="12"/>
</dbReference>
<keyword evidence="3" id="KW-0732">Signal</keyword>
<feature type="transmembrane region" description="Helical" evidence="2">
    <location>
        <begin position="4173"/>
        <end position="4193"/>
    </location>
</feature>
<feature type="transmembrane region" description="Helical" evidence="2">
    <location>
        <begin position="3809"/>
        <end position="3829"/>
    </location>
</feature>
<dbReference type="Proteomes" id="UP000332933">
    <property type="component" value="Unassembled WGS sequence"/>
</dbReference>
<evidence type="ECO:0000256" key="1">
    <source>
        <dbReference type="ARBA" id="ARBA00023157"/>
    </source>
</evidence>
<dbReference type="Gene3D" id="2.60.120.200">
    <property type="match status" value="3"/>
</dbReference>
<protein>
    <submittedName>
        <fullName evidence="6">Aste57867_17781 protein</fullName>
    </submittedName>
</protein>
<feature type="domain" description="CUB" evidence="4">
    <location>
        <begin position="2257"/>
        <end position="2368"/>
    </location>
</feature>
<dbReference type="OrthoDB" id="77931at2759"/>
<dbReference type="PROSITE" id="PS01180">
    <property type="entry name" value="CUB"/>
    <property type="match status" value="1"/>
</dbReference>
<organism evidence="6 7">
    <name type="scientific">Aphanomyces stellatus</name>
    <dbReference type="NCBI Taxonomy" id="120398"/>
    <lineage>
        <taxon>Eukaryota</taxon>
        <taxon>Sar</taxon>
        <taxon>Stramenopiles</taxon>
        <taxon>Oomycota</taxon>
        <taxon>Saprolegniomycetes</taxon>
        <taxon>Saprolegniales</taxon>
        <taxon>Verrucalvaceae</taxon>
        <taxon>Aphanomyces</taxon>
    </lineage>
</organism>
<reference evidence="6 7" key="1">
    <citation type="submission" date="2019-03" db="EMBL/GenBank/DDBJ databases">
        <authorList>
            <person name="Gaulin E."/>
            <person name="Dumas B."/>
        </authorList>
    </citation>
    <scope>NUCLEOTIDE SEQUENCE [LARGE SCALE GENOMIC DNA]</scope>
    <source>
        <strain evidence="6">CBS 568.67</strain>
    </source>
</reference>
<dbReference type="PANTHER" id="PTHR11319">
    <property type="entry name" value="G PROTEIN-COUPLED RECEPTOR-RELATED"/>
    <property type="match status" value="1"/>
</dbReference>
<evidence type="ECO:0000256" key="2">
    <source>
        <dbReference type="SAM" id="Phobius"/>
    </source>
</evidence>
<feature type="transmembrane region" description="Helical" evidence="2">
    <location>
        <begin position="4037"/>
        <end position="4063"/>
    </location>
</feature>
<dbReference type="Gene3D" id="2.60.120.290">
    <property type="entry name" value="Spermadhesin, CUB domain"/>
    <property type="match status" value="1"/>
</dbReference>
<evidence type="ECO:0000313" key="5">
    <source>
        <dbReference type="EMBL" id="KAF0690872.1"/>
    </source>
</evidence>
<keyword evidence="2" id="KW-0472">Membrane</keyword>
<feature type="transmembrane region" description="Helical" evidence="2">
    <location>
        <begin position="3771"/>
        <end position="3797"/>
    </location>
</feature>
<reference evidence="5" key="2">
    <citation type="submission" date="2019-06" db="EMBL/GenBank/DDBJ databases">
        <title>Genomics analysis of Aphanomyces spp. identifies a new class of oomycete effector associated with host adaptation.</title>
        <authorList>
            <person name="Gaulin E."/>
        </authorList>
    </citation>
    <scope>NUCLEOTIDE SEQUENCE</scope>
    <source>
        <strain evidence="5">CBS 578.67</strain>
    </source>
</reference>
<dbReference type="InterPro" id="IPR035914">
    <property type="entry name" value="Sperma_CUB_dom_sf"/>
</dbReference>
<keyword evidence="7" id="KW-1185">Reference proteome</keyword>
<evidence type="ECO:0000259" key="4">
    <source>
        <dbReference type="PROSITE" id="PS01180"/>
    </source>
</evidence>
<accession>A0A485L8M4</accession>
<feature type="transmembrane region" description="Helical" evidence="2">
    <location>
        <begin position="4114"/>
        <end position="4131"/>
    </location>
</feature>
<dbReference type="PANTHER" id="PTHR11319:SF35">
    <property type="entry name" value="OUTER MEMBRANE PROTEIN PMPC-RELATED"/>
    <property type="match status" value="1"/>
</dbReference>
<dbReference type="InterPro" id="IPR000859">
    <property type="entry name" value="CUB_dom"/>
</dbReference>
<dbReference type="SUPFAM" id="SSF49899">
    <property type="entry name" value="Concanavalin A-like lectins/glucanases"/>
    <property type="match status" value="3"/>
</dbReference>
<keyword evidence="2" id="KW-1133">Transmembrane helix</keyword>
<dbReference type="InterPro" id="IPR011050">
    <property type="entry name" value="Pectin_lyase_fold/virulence"/>
</dbReference>
<name>A0A485L8M4_9STRA</name>
<evidence type="ECO:0000313" key="7">
    <source>
        <dbReference type="Proteomes" id="UP000332933"/>
    </source>
</evidence>
<keyword evidence="2" id="KW-0812">Transmembrane</keyword>
<dbReference type="SUPFAM" id="SSF51126">
    <property type="entry name" value="Pectin lyase-like"/>
    <property type="match status" value="3"/>
</dbReference>
<feature type="transmembrane region" description="Helical" evidence="2">
    <location>
        <begin position="3877"/>
        <end position="3899"/>
    </location>
</feature>
<evidence type="ECO:0000256" key="3">
    <source>
        <dbReference type="SAM" id="SignalP"/>
    </source>
</evidence>
<evidence type="ECO:0000313" key="6">
    <source>
        <dbReference type="EMBL" id="VFT94525.1"/>
    </source>
</evidence>
<dbReference type="InterPro" id="IPR006626">
    <property type="entry name" value="PbH1"/>
</dbReference>
<proteinExistence type="predicted"/>
<feature type="transmembrane region" description="Helical" evidence="2">
    <location>
        <begin position="3981"/>
        <end position="4001"/>
    </location>
</feature>
<dbReference type="EMBL" id="VJMH01006293">
    <property type="protein sequence ID" value="KAF0690872.1"/>
    <property type="molecule type" value="Genomic_DNA"/>
</dbReference>